<dbReference type="EMBL" id="CP002573">
    <property type="protein sequence ID" value="AEK57856.1"/>
    <property type="molecule type" value="Genomic_DNA"/>
</dbReference>
<reference evidence="1 2" key="1">
    <citation type="journal article" date="2011" name="J. Genet. Genomics">
        <title>Unraveling the Acidithiobacillus caldus complete genome and its central metabolisms for carbon assimilation.</title>
        <authorList>
            <person name="You X.Y."/>
            <person name="Guo X."/>
            <person name="Zheng H.J."/>
            <person name="Zhang M.J."/>
            <person name="Liu L.J."/>
            <person name="Zhu Y.Q."/>
            <person name="Zhu B."/>
            <person name="Wang S.Y."/>
            <person name="Zhao G.P."/>
            <person name="Poetsch A."/>
            <person name="Jiang C.Y."/>
            <person name="Liu S.J."/>
        </authorList>
    </citation>
    <scope>NUCLEOTIDE SEQUENCE [LARGE SCALE GENOMIC DNA]</scope>
    <source>
        <strain evidence="1 2">SM-1</strain>
    </source>
</reference>
<accession>F9ZMU7</accession>
<proteinExistence type="predicted"/>
<sequence length="31" mass="3439">MLHNGSHPVHHKSGIDIRFLCTPAMNPGSRQ</sequence>
<keyword evidence="2" id="KW-1185">Reference proteome</keyword>
<evidence type="ECO:0000313" key="1">
    <source>
        <dbReference type="EMBL" id="AEK57856.1"/>
    </source>
</evidence>
<organism evidence="1 2">
    <name type="scientific">Acidithiobacillus caldus (strain SM-1)</name>
    <dbReference type="NCBI Taxonomy" id="990288"/>
    <lineage>
        <taxon>Bacteria</taxon>
        <taxon>Pseudomonadati</taxon>
        <taxon>Pseudomonadota</taxon>
        <taxon>Acidithiobacillia</taxon>
        <taxon>Acidithiobacillales</taxon>
        <taxon>Acidithiobacillaceae</taxon>
        <taxon>Acidithiobacillus</taxon>
    </lineage>
</organism>
<gene>
    <name evidence="1" type="ordered locus">Atc_1207</name>
</gene>
<dbReference type="HOGENOM" id="CLU_3394634_0_0_6"/>
<name>F9ZMU7_ACICS</name>
<protein>
    <submittedName>
        <fullName evidence="1">Uncharacterized protein</fullName>
    </submittedName>
</protein>
<dbReference type="KEGG" id="acu:Atc_1207"/>
<dbReference type="Proteomes" id="UP000006135">
    <property type="component" value="Chromosome"/>
</dbReference>
<dbReference type="AlphaFoldDB" id="F9ZMU7"/>
<evidence type="ECO:0000313" key="2">
    <source>
        <dbReference type="Proteomes" id="UP000006135"/>
    </source>
</evidence>